<proteinExistence type="predicted"/>
<dbReference type="EMBL" id="PTJA01000003">
    <property type="protein sequence ID" value="PPK82158.1"/>
    <property type="molecule type" value="Genomic_DNA"/>
</dbReference>
<evidence type="ECO:0000313" key="1">
    <source>
        <dbReference type="EMBL" id="PPK82158.1"/>
    </source>
</evidence>
<dbReference type="Gene3D" id="3.55.50.10">
    <property type="entry name" value="Baseplate protein-like domains"/>
    <property type="match status" value="1"/>
</dbReference>
<comment type="caution">
    <text evidence="1">The sequence shown here is derived from an EMBL/GenBank/DDBJ whole genome shotgun (WGS) entry which is preliminary data.</text>
</comment>
<reference evidence="1 2" key="1">
    <citation type="submission" date="2018-02" db="EMBL/GenBank/DDBJ databases">
        <title>Genomic Encyclopedia of Archaeal and Bacterial Type Strains, Phase II (KMG-II): from individual species to whole genera.</title>
        <authorList>
            <person name="Goeker M."/>
        </authorList>
    </citation>
    <scope>NUCLEOTIDE SEQUENCE [LARGE SCALE GENOMIC DNA]</scope>
    <source>
        <strain evidence="1 2">DSM 3808</strain>
    </source>
</reference>
<evidence type="ECO:0000313" key="2">
    <source>
        <dbReference type="Proteomes" id="UP000237749"/>
    </source>
</evidence>
<dbReference type="Proteomes" id="UP000237749">
    <property type="component" value="Unassembled WGS sequence"/>
</dbReference>
<protein>
    <submittedName>
        <fullName evidence="1">Late control gene D protein (GPD)</fullName>
    </submittedName>
</protein>
<accession>A0A2S6HW33</accession>
<sequence length="426" mass="48735">MELRINQYLVTNIEIPLSKVIGLTAKWEVNEHGCLRLKGEIPYEAALKSPNQLFLKSPIELKINWQGEEKVLFNGLVKNYEITFEGRSAQICVEGITATWKLDIERKKRSFQDTEMTYADISKEIAVKQGANIIITCGNSMKILKPLIQYMETDWEFVKRIASHLGKSVISDLLTGKPAFWLGMRQGIEIPIFFKNSYEMMIELESSQQSYIVKSKEVYQIGDKTVFQGKTLVIYKRIIEFDRGEMLFTYTLSEESAIRQNVIYNEDLTGRELYGIVEQVVGENVAVQLEIDGDEKNGAYLYPWRPETGNMMYAMPEKGSPVLLTMPSYDEREAVVKVCLHRDGAENNYGKHYQNRIMQTSDSAKIKLYPCILEMSKKENKLVLEDEAGIYIGSGKKIEIEAKEKVRLKAERIDLKASDEIKGIIG</sequence>
<dbReference type="SUPFAM" id="SSF69279">
    <property type="entry name" value="Phage tail proteins"/>
    <property type="match status" value="1"/>
</dbReference>
<gene>
    <name evidence="1" type="ORF">BXY41_103373</name>
</gene>
<dbReference type="Gene3D" id="2.30.110.50">
    <property type="match status" value="1"/>
</dbReference>
<dbReference type="RefSeq" id="WP_104436205.1">
    <property type="nucleotide sequence ID" value="NZ_PTJA01000003.1"/>
</dbReference>
<dbReference type="AlphaFoldDB" id="A0A2S6HW33"/>
<organism evidence="1 2">
    <name type="scientific">Lacrimispora xylanisolvens</name>
    <dbReference type="NCBI Taxonomy" id="384636"/>
    <lineage>
        <taxon>Bacteria</taxon>
        <taxon>Bacillati</taxon>
        <taxon>Bacillota</taxon>
        <taxon>Clostridia</taxon>
        <taxon>Lachnospirales</taxon>
        <taxon>Lachnospiraceae</taxon>
        <taxon>Lacrimispora</taxon>
    </lineage>
</organism>
<keyword evidence="2" id="KW-1185">Reference proteome</keyword>
<name>A0A2S6HW33_9FIRM</name>
<dbReference type="OrthoDB" id="1907165at2"/>